<feature type="compositionally biased region" description="Low complexity" evidence="3">
    <location>
        <begin position="118"/>
        <end position="139"/>
    </location>
</feature>
<dbReference type="InterPro" id="IPR013632">
    <property type="entry name" value="Rad51_C"/>
</dbReference>
<name>A0AAD3HHY9_9CHLO</name>
<dbReference type="GO" id="GO:0005524">
    <property type="term" value="F:ATP binding"/>
    <property type="evidence" value="ECO:0007669"/>
    <property type="project" value="InterPro"/>
</dbReference>
<organism evidence="5 6">
    <name type="scientific">Astrephomene gubernaculifera</name>
    <dbReference type="NCBI Taxonomy" id="47775"/>
    <lineage>
        <taxon>Eukaryota</taxon>
        <taxon>Viridiplantae</taxon>
        <taxon>Chlorophyta</taxon>
        <taxon>core chlorophytes</taxon>
        <taxon>Chlorophyceae</taxon>
        <taxon>CS clade</taxon>
        <taxon>Chlamydomonadales</taxon>
        <taxon>Astrephomenaceae</taxon>
        <taxon>Astrephomene</taxon>
    </lineage>
</organism>
<proteinExistence type="predicted"/>
<feature type="non-terminal residue" evidence="5">
    <location>
        <position position="1"/>
    </location>
</feature>
<comment type="subcellular location">
    <subcellularLocation>
        <location evidence="1">Nucleus</location>
    </subcellularLocation>
</comment>
<dbReference type="Pfam" id="PF08423">
    <property type="entry name" value="Rad51"/>
    <property type="match status" value="2"/>
</dbReference>
<comment type="caution">
    <text evidence="5">The sequence shown here is derived from an EMBL/GenBank/DDBJ whole genome shotgun (WGS) entry which is preliminary data.</text>
</comment>
<dbReference type="InterPro" id="IPR051988">
    <property type="entry name" value="HRR_RAD51_Paralog"/>
</dbReference>
<protein>
    <recommendedName>
        <fullName evidence="4">RecA family profile 1 domain-containing protein</fullName>
    </recommendedName>
</protein>
<dbReference type="GO" id="GO:0000400">
    <property type="term" value="F:four-way junction DNA binding"/>
    <property type="evidence" value="ECO:0007669"/>
    <property type="project" value="TreeGrafter"/>
</dbReference>
<dbReference type="PANTHER" id="PTHR46457:SF1">
    <property type="entry name" value="DNA REPAIR PROTEIN RAD51 HOMOLOG 4"/>
    <property type="match status" value="1"/>
</dbReference>
<evidence type="ECO:0000259" key="4">
    <source>
        <dbReference type="PROSITE" id="PS50162"/>
    </source>
</evidence>
<keyword evidence="2" id="KW-0539">Nucleus</keyword>
<evidence type="ECO:0000256" key="2">
    <source>
        <dbReference type="ARBA" id="ARBA00023242"/>
    </source>
</evidence>
<gene>
    <name evidence="5" type="ORF">Agub_g1463</name>
</gene>
<dbReference type="GO" id="GO:0033063">
    <property type="term" value="C:Rad51B-Rad51C-Rad51D-XRCC2 complex"/>
    <property type="evidence" value="ECO:0007669"/>
    <property type="project" value="TreeGrafter"/>
</dbReference>
<sequence length="230" mass="23045">IDCLLGGGLREGTVVEVVGETASGKTQLCLAAAATTAGRGEAVLFVDTTGSFTPERVLRLAEAEAAAMADGGGGGIGHPAGDPSLASRVLGCIAVVRPGSVFQLLGVLDRLEAELQQQGQGQGQNQQGQQLPGQGQEGQQPGGGQPGGAPEPPGMQSDAAGGRVGPRLLVVDSVSALLSTVLGSNQHTQGTALLTAVGRMLKQLAERYSIAVLVTNHVTSATHMARGGRG</sequence>
<dbReference type="Gene3D" id="3.40.50.300">
    <property type="entry name" value="P-loop containing nucleotide triphosphate hydrolases"/>
    <property type="match status" value="1"/>
</dbReference>
<evidence type="ECO:0000256" key="1">
    <source>
        <dbReference type="ARBA" id="ARBA00004123"/>
    </source>
</evidence>
<dbReference type="GO" id="GO:0000724">
    <property type="term" value="P:double-strand break repair via homologous recombination"/>
    <property type="evidence" value="ECO:0007669"/>
    <property type="project" value="TreeGrafter"/>
</dbReference>
<dbReference type="SUPFAM" id="SSF52540">
    <property type="entry name" value="P-loop containing nucleoside triphosphate hydrolases"/>
    <property type="match status" value="1"/>
</dbReference>
<evidence type="ECO:0000313" key="5">
    <source>
        <dbReference type="EMBL" id="GFR41030.1"/>
    </source>
</evidence>
<dbReference type="GO" id="GO:0042148">
    <property type="term" value="P:DNA strand invasion"/>
    <property type="evidence" value="ECO:0007669"/>
    <property type="project" value="TreeGrafter"/>
</dbReference>
<dbReference type="Proteomes" id="UP001054857">
    <property type="component" value="Unassembled WGS sequence"/>
</dbReference>
<dbReference type="PANTHER" id="PTHR46457">
    <property type="entry name" value="DNA REPAIR PROTEIN RAD51 HOMOLOG 4"/>
    <property type="match status" value="1"/>
</dbReference>
<dbReference type="GO" id="GO:0000723">
    <property type="term" value="P:telomere maintenance"/>
    <property type="evidence" value="ECO:0007669"/>
    <property type="project" value="TreeGrafter"/>
</dbReference>
<reference evidence="5 6" key="1">
    <citation type="journal article" date="2021" name="Sci. Rep.">
        <title>Genome sequencing of the multicellular alga Astrephomene provides insights into convergent evolution of germ-soma differentiation.</title>
        <authorList>
            <person name="Yamashita S."/>
            <person name="Yamamoto K."/>
            <person name="Matsuzaki R."/>
            <person name="Suzuki S."/>
            <person name="Yamaguchi H."/>
            <person name="Hirooka S."/>
            <person name="Minakuchi Y."/>
            <person name="Miyagishima S."/>
            <person name="Kawachi M."/>
            <person name="Toyoda A."/>
            <person name="Nozaki H."/>
        </authorList>
    </citation>
    <scope>NUCLEOTIDE SEQUENCE [LARGE SCALE GENOMIC DNA]</scope>
    <source>
        <strain evidence="5 6">NIES-4017</strain>
    </source>
</reference>
<accession>A0AAD3HHY9</accession>
<evidence type="ECO:0000256" key="3">
    <source>
        <dbReference type="SAM" id="MobiDB-lite"/>
    </source>
</evidence>
<dbReference type="PROSITE" id="PS50162">
    <property type="entry name" value="RECA_2"/>
    <property type="match status" value="1"/>
</dbReference>
<dbReference type="InterPro" id="IPR020588">
    <property type="entry name" value="RecA_ATP-bd"/>
</dbReference>
<dbReference type="GO" id="GO:0005657">
    <property type="term" value="C:replication fork"/>
    <property type="evidence" value="ECO:0007669"/>
    <property type="project" value="TreeGrafter"/>
</dbReference>
<dbReference type="AlphaFoldDB" id="A0AAD3HHY9"/>
<dbReference type="GO" id="GO:0005815">
    <property type="term" value="C:microtubule organizing center"/>
    <property type="evidence" value="ECO:0007669"/>
    <property type="project" value="TreeGrafter"/>
</dbReference>
<feature type="non-terminal residue" evidence="5">
    <location>
        <position position="230"/>
    </location>
</feature>
<dbReference type="EMBL" id="BMAR01000001">
    <property type="protein sequence ID" value="GFR41030.1"/>
    <property type="molecule type" value="Genomic_DNA"/>
</dbReference>
<dbReference type="GO" id="GO:0003697">
    <property type="term" value="F:single-stranded DNA binding"/>
    <property type="evidence" value="ECO:0007669"/>
    <property type="project" value="TreeGrafter"/>
</dbReference>
<dbReference type="GO" id="GO:0007131">
    <property type="term" value="P:reciprocal meiotic recombination"/>
    <property type="evidence" value="ECO:0007669"/>
    <property type="project" value="TreeGrafter"/>
</dbReference>
<dbReference type="InterPro" id="IPR027417">
    <property type="entry name" value="P-loop_NTPase"/>
</dbReference>
<evidence type="ECO:0000313" key="6">
    <source>
        <dbReference type="Proteomes" id="UP001054857"/>
    </source>
</evidence>
<feature type="region of interest" description="Disordered" evidence="3">
    <location>
        <begin position="118"/>
        <end position="162"/>
    </location>
</feature>
<keyword evidence="6" id="KW-1185">Reference proteome</keyword>
<feature type="domain" description="RecA family profile 1" evidence="4">
    <location>
        <begin position="1"/>
        <end position="218"/>
    </location>
</feature>
<dbReference type="GO" id="GO:0140664">
    <property type="term" value="F:ATP-dependent DNA damage sensor activity"/>
    <property type="evidence" value="ECO:0007669"/>
    <property type="project" value="InterPro"/>
</dbReference>